<dbReference type="Proteomes" id="UP000198281">
    <property type="component" value="Unassembled WGS sequence"/>
</dbReference>
<protein>
    <submittedName>
        <fullName evidence="2">Predicted Zn-dependent protease</fullName>
    </submittedName>
</protein>
<evidence type="ECO:0000313" key="3">
    <source>
        <dbReference type="Proteomes" id="UP000198281"/>
    </source>
</evidence>
<gene>
    <name evidence="2" type="ORF">SAMN06295912_12941</name>
</gene>
<dbReference type="GO" id="GO:0006508">
    <property type="term" value="P:proteolysis"/>
    <property type="evidence" value="ECO:0007669"/>
    <property type="project" value="UniProtKB-KW"/>
</dbReference>
<accession>A0A239J2W3</accession>
<evidence type="ECO:0000259" key="1">
    <source>
        <dbReference type="Pfam" id="PF10026"/>
    </source>
</evidence>
<evidence type="ECO:0000313" key="2">
    <source>
        <dbReference type="EMBL" id="SNT00022.1"/>
    </source>
</evidence>
<reference evidence="3" key="1">
    <citation type="submission" date="2017-06" db="EMBL/GenBank/DDBJ databases">
        <authorList>
            <person name="Varghese N."/>
            <person name="Submissions S."/>
        </authorList>
    </citation>
    <scope>NUCLEOTIDE SEQUENCE [LARGE SCALE GENOMIC DNA]</scope>
    <source>
        <strain evidence="3">LNB2</strain>
    </source>
</reference>
<dbReference type="EMBL" id="FZOS01000029">
    <property type="protein sequence ID" value="SNT00022.1"/>
    <property type="molecule type" value="Genomic_DNA"/>
</dbReference>
<keyword evidence="2" id="KW-0645">Protease</keyword>
<keyword evidence="3" id="KW-1185">Reference proteome</keyword>
<name>A0A239J2W3_9SPHN</name>
<dbReference type="InterPro" id="IPR018728">
    <property type="entry name" value="DUF2268"/>
</dbReference>
<feature type="domain" description="DUF2268" evidence="1">
    <location>
        <begin position="169"/>
        <end position="284"/>
    </location>
</feature>
<organism evidence="2 3">
    <name type="scientific">Edaphosphingomonas laterariae</name>
    <dbReference type="NCBI Taxonomy" id="861865"/>
    <lineage>
        <taxon>Bacteria</taxon>
        <taxon>Pseudomonadati</taxon>
        <taxon>Pseudomonadota</taxon>
        <taxon>Alphaproteobacteria</taxon>
        <taxon>Sphingomonadales</taxon>
        <taxon>Rhizorhabdaceae</taxon>
        <taxon>Edaphosphingomonas</taxon>
    </lineage>
</organism>
<dbReference type="AlphaFoldDB" id="A0A239J2W3"/>
<dbReference type="GO" id="GO:0008233">
    <property type="term" value="F:peptidase activity"/>
    <property type="evidence" value="ECO:0007669"/>
    <property type="project" value="UniProtKB-KW"/>
</dbReference>
<sequence>MACDELAVYARGMKRILLAGVIAFALTGAAPRGPEIHTEDVTRFYAVYDAAGGTPTATQIQQDYLDKGTAGLAEFARLRRFSGERIAAAIAERPTLYADARRCAAVLPAVKTRLAPMLAKLGTLYPAAIFPPVTVAVGRGRTAGTANASGVMVGLESLCAVDYFNPDMEERFVHLIGHEYVHVQQPGAQVEDPNETVLRAAVMEGGAEFIGELMTGSVSYINLHEWARGREAEVERAFVAEQDQTALKSRWIYNGRGTAEWPGDLGYWVGYRIVKAYYQQARDKQAAVRDIIKMRDPKAFLAQSGWRPGMRLD</sequence>
<dbReference type="Pfam" id="PF10026">
    <property type="entry name" value="DUF2268"/>
    <property type="match status" value="1"/>
</dbReference>
<keyword evidence="2" id="KW-0378">Hydrolase</keyword>
<dbReference type="OrthoDB" id="6402335at2"/>
<proteinExistence type="predicted"/>